<dbReference type="EMBL" id="LS974622">
    <property type="protein sequence ID" value="CAG7872553.1"/>
    <property type="molecule type" value="Genomic_DNA"/>
</dbReference>
<dbReference type="Gramene" id="A06p47930.2_BraZ1">
    <property type="protein sequence ID" value="A06p47930.2_BraZ1.CDS"/>
    <property type="gene ID" value="A06g47930.2_BraZ1"/>
</dbReference>
<gene>
    <name evidence="2" type="ORF">BRAA06T26942Z</name>
    <name evidence="1" type="ORF">BRAPAZ1V2_A06P47930.2</name>
</gene>
<name>A0A3P5YL66_BRACM</name>
<reference evidence="2" key="1">
    <citation type="submission" date="2018-11" db="EMBL/GenBank/DDBJ databases">
        <authorList>
            <consortium name="Genoscope - CEA"/>
            <person name="William W."/>
        </authorList>
    </citation>
    <scope>NUCLEOTIDE SEQUENCE</scope>
</reference>
<dbReference type="EMBL" id="LR031569">
    <property type="protein sequence ID" value="VDC68402.1"/>
    <property type="molecule type" value="Genomic_DNA"/>
</dbReference>
<dbReference type="Proteomes" id="UP000694005">
    <property type="component" value="Chromosome A06"/>
</dbReference>
<proteinExistence type="predicted"/>
<dbReference type="AlphaFoldDB" id="A0A3P5YL66"/>
<evidence type="ECO:0000313" key="2">
    <source>
        <dbReference type="EMBL" id="VDC68402.1"/>
    </source>
</evidence>
<protein>
    <submittedName>
        <fullName evidence="1">Uncharacterized protein</fullName>
    </submittedName>
</protein>
<accession>A0A3P5YL66</accession>
<evidence type="ECO:0000313" key="1">
    <source>
        <dbReference type="EMBL" id="CAG7872553.1"/>
    </source>
</evidence>
<sequence length="118" mass="13692">MYCVYRSRIINFKVTSEKILGDAITEKPVIESQQVCSSVLSSSTVTTNCNNFESFKFTSCIWFCFLNRCRHSHNRYIPFLKLAFTKQYAVSEALLAKIAWKIFTKPNSLLTRILLSKY</sequence>
<organism evidence="2">
    <name type="scientific">Brassica campestris</name>
    <name type="common">Field mustard</name>
    <dbReference type="NCBI Taxonomy" id="3711"/>
    <lineage>
        <taxon>Eukaryota</taxon>
        <taxon>Viridiplantae</taxon>
        <taxon>Streptophyta</taxon>
        <taxon>Embryophyta</taxon>
        <taxon>Tracheophyta</taxon>
        <taxon>Spermatophyta</taxon>
        <taxon>Magnoliopsida</taxon>
        <taxon>eudicotyledons</taxon>
        <taxon>Gunneridae</taxon>
        <taxon>Pentapetalae</taxon>
        <taxon>rosids</taxon>
        <taxon>malvids</taxon>
        <taxon>Brassicales</taxon>
        <taxon>Brassicaceae</taxon>
        <taxon>Brassiceae</taxon>
        <taxon>Brassica</taxon>
    </lineage>
</organism>